<dbReference type="OrthoDB" id="2157140at2"/>
<keyword evidence="2" id="KW-1185">Reference proteome</keyword>
<gene>
    <name evidence="1" type="ORF">EQG49_01735</name>
</gene>
<dbReference type="SUPFAM" id="SSF54909">
    <property type="entry name" value="Dimeric alpha+beta barrel"/>
    <property type="match status" value="1"/>
</dbReference>
<evidence type="ECO:0000313" key="1">
    <source>
        <dbReference type="EMBL" id="QBO35270.1"/>
    </source>
</evidence>
<dbReference type="EMBL" id="CP037940">
    <property type="protein sequence ID" value="QBO35270.1"/>
    <property type="molecule type" value="Genomic_DNA"/>
</dbReference>
<dbReference type="KEGG" id="wei:EQG49_01735"/>
<name>A0A4P6YRL6_9LACO</name>
<proteinExistence type="predicted"/>
<evidence type="ECO:0000313" key="2">
    <source>
        <dbReference type="Proteomes" id="UP000292886"/>
    </source>
</evidence>
<dbReference type="InterPro" id="IPR011008">
    <property type="entry name" value="Dimeric_a/b-barrel"/>
</dbReference>
<protein>
    <recommendedName>
        <fullName evidence="3">ABM domain-containing protein</fullName>
    </recommendedName>
</protein>
<organism evidence="1 2">
    <name type="scientific">Periweissella cryptocerci</name>
    <dbReference type="NCBI Taxonomy" id="2506420"/>
    <lineage>
        <taxon>Bacteria</taxon>
        <taxon>Bacillati</taxon>
        <taxon>Bacillota</taxon>
        <taxon>Bacilli</taxon>
        <taxon>Lactobacillales</taxon>
        <taxon>Lactobacillaceae</taxon>
        <taxon>Periweissella</taxon>
    </lineage>
</organism>
<dbReference type="AlphaFoldDB" id="A0A4P6YRL6"/>
<reference evidence="2" key="1">
    <citation type="submission" date="2019-03" db="EMBL/GenBank/DDBJ databases">
        <title>Weissella sp. 26KH-42 Genome sequencing.</title>
        <authorList>
            <person name="Heo J."/>
            <person name="Kim S.-J."/>
            <person name="Kim J.-S."/>
            <person name="Hong S.-B."/>
            <person name="Kwon S.-W."/>
        </authorList>
    </citation>
    <scope>NUCLEOTIDE SEQUENCE [LARGE SCALE GENOMIC DNA]</scope>
    <source>
        <strain evidence="2">26KH-42</strain>
    </source>
</reference>
<dbReference type="Proteomes" id="UP000292886">
    <property type="component" value="Chromosome"/>
</dbReference>
<dbReference type="RefSeq" id="WP_133362350.1">
    <property type="nucleotide sequence ID" value="NZ_CP037940.1"/>
</dbReference>
<evidence type="ECO:0008006" key="3">
    <source>
        <dbReference type="Google" id="ProtNLM"/>
    </source>
</evidence>
<accession>A0A4P6YRL6</accession>
<sequence length="167" mass="19807">MIRQLHVTYGSKQILNQIRANYPERHLLVLSPSTSSLDNLQMLDVSGEENIFSSGVSYDIVNYHGTPNWRGFFNYTFITINPDRKPVFDKLIEQWFNQDKPEGMIAALVLRKHGDASNDYVVLTTWQMPQQWRRWKSSDNYFFKPYANEAYINLHETNYEFQQEFIK</sequence>
<dbReference type="Gene3D" id="3.30.70.100">
    <property type="match status" value="1"/>
</dbReference>